<dbReference type="InterPro" id="IPR050109">
    <property type="entry name" value="HTH-type_TetR-like_transc_reg"/>
</dbReference>
<dbReference type="InterPro" id="IPR001647">
    <property type="entry name" value="HTH_TetR"/>
</dbReference>
<feature type="domain" description="HTH tetR-type" evidence="6">
    <location>
        <begin position="4"/>
        <end position="64"/>
    </location>
</feature>
<keyword evidence="1" id="KW-0678">Repressor</keyword>
<dbReference type="PANTHER" id="PTHR30055">
    <property type="entry name" value="HTH-TYPE TRANSCRIPTIONAL REGULATOR RUTR"/>
    <property type="match status" value="1"/>
</dbReference>
<keyword evidence="8" id="KW-1185">Reference proteome</keyword>
<name>A0A543A1E1_9ACTN</name>
<dbReference type="Gene3D" id="1.10.357.10">
    <property type="entry name" value="Tetracycline Repressor, domain 2"/>
    <property type="match status" value="1"/>
</dbReference>
<dbReference type="InterPro" id="IPR036271">
    <property type="entry name" value="Tet_transcr_reg_TetR-rel_C_sf"/>
</dbReference>
<sequence>MTGGRRGSHVLDAAIRLIAADGLAAVSIRAVAAEAGVSLAQVQYYFRSKEELITAALEQAEDEFLERVGVVLERPRSRHRLRAVIDLWLPLDEARERRVKVWLASVGAAAVRPTLAEQARQTDEQLRDWFRTELAALGIADPEAGAAQLLALVDGVALQCMALPGRSRPALVRRTIDAWLDRLPGSD</sequence>
<dbReference type="PANTHER" id="PTHR30055:SF200">
    <property type="entry name" value="HTH-TYPE TRANSCRIPTIONAL REPRESSOR BDCR"/>
    <property type="match status" value="1"/>
</dbReference>
<dbReference type="InterPro" id="IPR039538">
    <property type="entry name" value="BetI_C"/>
</dbReference>
<evidence type="ECO:0000256" key="2">
    <source>
        <dbReference type="ARBA" id="ARBA00023015"/>
    </source>
</evidence>
<evidence type="ECO:0000256" key="5">
    <source>
        <dbReference type="PROSITE-ProRule" id="PRU00335"/>
    </source>
</evidence>
<feature type="DNA-binding region" description="H-T-H motif" evidence="5">
    <location>
        <begin position="27"/>
        <end position="46"/>
    </location>
</feature>
<dbReference type="Pfam" id="PF13977">
    <property type="entry name" value="TetR_C_6"/>
    <property type="match status" value="1"/>
</dbReference>
<organism evidence="7 8">
    <name type="scientific">Nocardioides albertanoniae</name>
    <dbReference type="NCBI Taxonomy" id="1175486"/>
    <lineage>
        <taxon>Bacteria</taxon>
        <taxon>Bacillati</taxon>
        <taxon>Actinomycetota</taxon>
        <taxon>Actinomycetes</taxon>
        <taxon>Propionibacteriales</taxon>
        <taxon>Nocardioidaceae</taxon>
        <taxon>Nocardioides</taxon>
    </lineage>
</organism>
<dbReference type="Proteomes" id="UP000320209">
    <property type="component" value="Unassembled WGS sequence"/>
</dbReference>
<dbReference type="RefSeq" id="WP_170225021.1">
    <property type="nucleotide sequence ID" value="NZ_VFOV01000001.1"/>
</dbReference>
<accession>A0A543A1E1</accession>
<protein>
    <submittedName>
        <fullName evidence="7">TetR family transcriptional regulator</fullName>
    </submittedName>
</protein>
<evidence type="ECO:0000256" key="4">
    <source>
        <dbReference type="ARBA" id="ARBA00023163"/>
    </source>
</evidence>
<dbReference type="InterPro" id="IPR009057">
    <property type="entry name" value="Homeodomain-like_sf"/>
</dbReference>
<dbReference type="GO" id="GO:0003700">
    <property type="term" value="F:DNA-binding transcription factor activity"/>
    <property type="evidence" value="ECO:0007669"/>
    <property type="project" value="TreeGrafter"/>
</dbReference>
<dbReference type="SUPFAM" id="SSF48498">
    <property type="entry name" value="Tetracyclin repressor-like, C-terminal domain"/>
    <property type="match status" value="1"/>
</dbReference>
<dbReference type="EMBL" id="VFOV01000001">
    <property type="protein sequence ID" value="TQL66384.1"/>
    <property type="molecule type" value="Genomic_DNA"/>
</dbReference>
<keyword evidence="2" id="KW-0805">Transcription regulation</keyword>
<evidence type="ECO:0000313" key="8">
    <source>
        <dbReference type="Proteomes" id="UP000320209"/>
    </source>
</evidence>
<dbReference type="GO" id="GO:0000976">
    <property type="term" value="F:transcription cis-regulatory region binding"/>
    <property type="evidence" value="ECO:0007669"/>
    <property type="project" value="TreeGrafter"/>
</dbReference>
<comment type="caution">
    <text evidence="7">The sequence shown here is derived from an EMBL/GenBank/DDBJ whole genome shotgun (WGS) entry which is preliminary data.</text>
</comment>
<evidence type="ECO:0000256" key="3">
    <source>
        <dbReference type="ARBA" id="ARBA00023125"/>
    </source>
</evidence>
<evidence type="ECO:0000313" key="7">
    <source>
        <dbReference type="EMBL" id="TQL66384.1"/>
    </source>
</evidence>
<dbReference type="SUPFAM" id="SSF46689">
    <property type="entry name" value="Homeodomain-like"/>
    <property type="match status" value="1"/>
</dbReference>
<keyword evidence="4" id="KW-0804">Transcription</keyword>
<dbReference type="AlphaFoldDB" id="A0A543A1E1"/>
<keyword evidence="3 5" id="KW-0238">DNA-binding</keyword>
<dbReference type="PRINTS" id="PR00455">
    <property type="entry name" value="HTHTETR"/>
</dbReference>
<evidence type="ECO:0000256" key="1">
    <source>
        <dbReference type="ARBA" id="ARBA00022491"/>
    </source>
</evidence>
<reference evidence="7 8" key="1">
    <citation type="submission" date="2019-06" db="EMBL/GenBank/DDBJ databases">
        <title>Sequencing the genomes of 1000 actinobacteria strains.</title>
        <authorList>
            <person name="Klenk H.-P."/>
        </authorList>
    </citation>
    <scope>NUCLEOTIDE SEQUENCE [LARGE SCALE GENOMIC DNA]</scope>
    <source>
        <strain evidence="7 8">DSM 25218</strain>
    </source>
</reference>
<dbReference type="Pfam" id="PF00440">
    <property type="entry name" value="TetR_N"/>
    <property type="match status" value="1"/>
</dbReference>
<proteinExistence type="predicted"/>
<evidence type="ECO:0000259" key="6">
    <source>
        <dbReference type="PROSITE" id="PS50977"/>
    </source>
</evidence>
<dbReference type="PROSITE" id="PS50977">
    <property type="entry name" value="HTH_TETR_2"/>
    <property type="match status" value="1"/>
</dbReference>
<gene>
    <name evidence="7" type="ORF">FB381_0239</name>
</gene>